<keyword evidence="2" id="KW-0540">Nuclease</keyword>
<evidence type="ECO:0000256" key="5">
    <source>
        <dbReference type="SAM" id="Coils"/>
    </source>
</evidence>
<dbReference type="RefSeq" id="WP_322522333.1">
    <property type="nucleotide sequence ID" value="NZ_CP140153.1"/>
</dbReference>
<dbReference type="Gene3D" id="1.20.120.580">
    <property type="entry name" value="bsu32300-like"/>
    <property type="match status" value="1"/>
</dbReference>
<accession>A0ABZ0Z0R6</accession>
<dbReference type="NCBIfam" id="NF047751">
    <property type="entry name" value="HepT_toxin"/>
    <property type="match status" value="1"/>
</dbReference>
<evidence type="ECO:0000313" key="7">
    <source>
        <dbReference type="Proteomes" id="UP001327459"/>
    </source>
</evidence>
<name>A0ABZ0Z0R6_9GAMM</name>
<evidence type="ECO:0000256" key="3">
    <source>
        <dbReference type="ARBA" id="ARBA00022801"/>
    </source>
</evidence>
<keyword evidence="1" id="KW-1277">Toxin-antitoxin system</keyword>
<keyword evidence="7" id="KW-1185">Reference proteome</keyword>
<dbReference type="InterPro" id="IPR037038">
    <property type="entry name" value="HepT-like_sf"/>
</dbReference>
<dbReference type="PANTHER" id="PTHR33397">
    <property type="entry name" value="UPF0331 PROTEIN YUTE"/>
    <property type="match status" value="1"/>
</dbReference>
<proteinExistence type="inferred from homology"/>
<evidence type="ECO:0000256" key="2">
    <source>
        <dbReference type="ARBA" id="ARBA00022722"/>
    </source>
</evidence>
<dbReference type="InterPro" id="IPR008201">
    <property type="entry name" value="HepT-like"/>
</dbReference>
<reference evidence="6 7" key="1">
    <citation type="submission" date="2023-11" db="EMBL/GenBank/DDBJ databases">
        <title>MicrobeMod: A computational toolkit for identifying prokaryotic methylation and restriction-modification with nanopore sequencing.</title>
        <authorList>
            <person name="Crits-Christoph A."/>
            <person name="Kang S.C."/>
            <person name="Lee H."/>
            <person name="Ostrov N."/>
        </authorList>
    </citation>
    <scope>NUCLEOTIDE SEQUENCE [LARGE SCALE GENOMIC DNA]</scope>
    <source>
        <strain evidence="6 7">ATCC 49870</strain>
    </source>
</reference>
<evidence type="ECO:0000313" key="6">
    <source>
        <dbReference type="EMBL" id="WQH17364.1"/>
    </source>
</evidence>
<dbReference type="Pfam" id="PF01934">
    <property type="entry name" value="HepT-like"/>
    <property type="match status" value="1"/>
</dbReference>
<comment type="similarity">
    <text evidence="4">Belongs to the HepT RNase toxin family.</text>
</comment>
<protein>
    <submittedName>
        <fullName evidence="6">DUF86 domain-containing protein</fullName>
    </submittedName>
</protein>
<dbReference type="EMBL" id="CP140153">
    <property type="protein sequence ID" value="WQH17364.1"/>
    <property type="molecule type" value="Genomic_DNA"/>
</dbReference>
<dbReference type="PANTHER" id="PTHR33397:SF5">
    <property type="entry name" value="RNASE YUTE-RELATED"/>
    <property type="match status" value="1"/>
</dbReference>
<dbReference type="Proteomes" id="UP001327459">
    <property type="component" value="Chromosome"/>
</dbReference>
<keyword evidence="5" id="KW-0175">Coiled coil</keyword>
<dbReference type="InterPro" id="IPR052379">
    <property type="entry name" value="Type_VII_TA_RNase"/>
</dbReference>
<organism evidence="6 7">
    <name type="scientific">Guyparkeria halophila</name>
    <dbReference type="NCBI Taxonomy" id="47960"/>
    <lineage>
        <taxon>Bacteria</taxon>
        <taxon>Pseudomonadati</taxon>
        <taxon>Pseudomonadota</taxon>
        <taxon>Gammaproteobacteria</taxon>
        <taxon>Chromatiales</taxon>
        <taxon>Thioalkalibacteraceae</taxon>
        <taxon>Guyparkeria</taxon>
    </lineage>
</organism>
<gene>
    <name evidence="6" type="ORF">SR882_05520</name>
</gene>
<keyword evidence="3" id="KW-0378">Hydrolase</keyword>
<evidence type="ECO:0000256" key="4">
    <source>
        <dbReference type="ARBA" id="ARBA00024207"/>
    </source>
</evidence>
<feature type="coiled-coil region" evidence="5">
    <location>
        <begin position="10"/>
        <end position="37"/>
    </location>
</feature>
<sequence length="138" mass="15234">MTERMEPEYVAAMREHVAQLAEELDELRRLANEGSALPSLLYRAAERNLQLLTEACIGIAKQKLKASGLVVPSESRQAFAKLAAMGADHSGTPWNKVIGLRNALVHDYLNLDPEIVTTVIREGHYETLLAFAKEHLAG</sequence>
<evidence type="ECO:0000256" key="1">
    <source>
        <dbReference type="ARBA" id="ARBA00022649"/>
    </source>
</evidence>